<dbReference type="EMBL" id="VCIW01000012">
    <property type="protein sequence ID" value="TLS50834.1"/>
    <property type="molecule type" value="Genomic_DNA"/>
</dbReference>
<proteinExistence type="predicted"/>
<evidence type="ECO:0000313" key="3">
    <source>
        <dbReference type="Proteomes" id="UP000309676"/>
    </source>
</evidence>
<sequence>MKIAASNLIRWAGFAAMAAGMLYIVVQPIHPPETLASVTTDAWAMVAYMTLAMALFSLIGILGIYARQANETGWLGLAGFLVFSLFWTATTAVTFAEAFLLPLLATDAPKFVEGFMGIFGGAASEVPLGALSALAPAAAGLYIVGGLLLGIATLRARILPRGAAGLFIVGAAAPLASALLPHPLDRLLAVPMGAALAWLGYALWSERRSSKDA</sequence>
<keyword evidence="1" id="KW-0812">Transmembrane</keyword>
<dbReference type="RefSeq" id="WP_138195520.1">
    <property type="nucleotide sequence ID" value="NZ_VCIW01000012.1"/>
</dbReference>
<evidence type="ECO:0000256" key="1">
    <source>
        <dbReference type="SAM" id="Phobius"/>
    </source>
</evidence>
<gene>
    <name evidence="2" type="ORF">FE782_17420</name>
</gene>
<evidence type="ECO:0008006" key="4">
    <source>
        <dbReference type="Google" id="ProtNLM"/>
    </source>
</evidence>
<evidence type="ECO:0000313" key="2">
    <source>
        <dbReference type="EMBL" id="TLS50834.1"/>
    </source>
</evidence>
<dbReference type="AlphaFoldDB" id="A0A5R9GCG0"/>
<dbReference type="OrthoDB" id="3625422at2"/>
<keyword evidence="1" id="KW-1133">Transmembrane helix</keyword>
<name>A0A5R9GCG0_9BACL</name>
<reference evidence="2 3" key="1">
    <citation type="submission" date="2019-05" db="EMBL/GenBank/DDBJ databases">
        <authorList>
            <person name="Narsing Rao M.P."/>
            <person name="Li W.J."/>
        </authorList>
    </citation>
    <scope>NUCLEOTIDE SEQUENCE [LARGE SCALE GENOMIC DNA]</scope>
    <source>
        <strain evidence="2 3">SYSU_K30003</strain>
    </source>
</reference>
<feature type="transmembrane region" description="Helical" evidence="1">
    <location>
        <begin position="42"/>
        <end position="65"/>
    </location>
</feature>
<feature type="transmembrane region" description="Helical" evidence="1">
    <location>
        <begin position="163"/>
        <end position="181"/>
    </location>
</feature>
<feature type="transmembrane region" description="Helical" evidence="1">
    <location>
        <begin position="77"/>
        <end position="106"/>
    </location>
</feature>
<keyword evidence="3" id="KW-1185">Reference proteome</keyword>
<feature type="transmembrane region" description="Helical" evidence="1">
    <location>
        <begin position="12"/>
        <end position="30"/>
    </location>
</feature>
<accession>A0A5R9GCG0</accession>
<organism evidence="2 3">
    <name type="scientific">Paenibacillus antri</name>
    <dbReference type="NCBI Taxonomy" id="2582848"/>
    <lineage>
        <taxon>Bacteria</taxon>
        <taxon>Bacillati</taxon>
        <taxon>Bacillota</taxon>
        <taxon>Bacilli</taxon>
        <taxon>Bacillales</taxon>
        <taxon>Paenibacillaceae</taxon>
        <taxon>Paenibacillus</taxon>
    </lineage>
</organism>
<dbReference type="Proteomes" id="UP000309676">
    <property type="component" value="Unassembled WGS sequence"/>
</dbReference>
<protein>
    <recommendedName>
        <fullName evidence="4">DUF4386 family protein</fullName>
    </recommendedName>
</protein>
<keyword evidence="1" id="KW-0472">Membrane</keyword>
<feature type="transmembrane region" description="Helical" evidence="1">
    <location>
        <begin position="126"/>
        <end position="151"/>
    </location>
</feature>
<feature type="transmembrane region" description="Helical" evidence="1">
    <location>
        <begin position="187"/>
        <end position="204"/>
    </location>
</feature>
<comment type="caution">
    <text evidence="2">The sequence shown here is derived from an EMBL/GenBank/DDBJ whole genome shotgun (WGS) entry which is preliminary data.</text>
</comment>